<dbReference type="CDD" id="cd04084">
    <property type="entry name" value="CBM6_xylanase-like"/>
    <property type="match status" value="1"/>
</dbReference>
<dbReference type="Pfam" id="PF01915">
    <property type="entry name" value="Glyco_hydro_3_C"/>
    <property type="match status" value="1"/>
</dbReference>
<feature type="chain" id="PRO_5039113912" evidence="5">
    <location>
        <begin position="29"/>
        <end position="1981"/>
    </location>
</feature>
<dbReference type="InterPro" id="IPR002772">
    <property type="entry name" value="Glyco_hydro_3_C"/>
</dbReference>
<evidence type="ECO:0000256" key="3">
    <source>
        <dbReference type="ARBA" id="ARBA00022801"/>
    </source>
</evidence>
<evidence type="ECO:0000256" key="1">
    <source>
        <dbReference type="ARBA" id="ARBA00005336"/>
    </source>
</evidence>
<feature type="region of interest" description="Disordered" evidence="4">
    <location>
        <begin position="1572"/>
        <end position="1597"/>
    </location>
</feature>
<dbReference type="OrthoDB" id="9805821at2"/>
<dbReference type="PROSITE" id="PS51257">
    <property type="entry name" value="PROKAR_LIPOPROTEIN"/>
    <property type="match status" value="1"/>
</dbReference>
<evidence type="ECO:0000313" key="8">
    <source>
        <dbReference type="Proteomes" id="UP000253034"/>
    </source>
</evidence>
<dbReference type="GO" id="GO:0030246">
    <property type="term" value="F:carbohydrate binding"/>
    <property type="evidence" value="ECO:0007669"/>
    <property type="project" value="InterPro"/>
</dbReference>
<dbReference type="InterPro" id="IPR006644">
    <property type="entry name" value="Cadg"/>
</dbReference>
<dbReference type="GO" id="GO:0004553">
    <property type="term" value="F:hydrolase activity, hydrolyzing O-glycosyl compounds"/>
    <property type="evidence" value="ECO:0007669"/>
    <property type="project" value="InterPro"/>
</dbReference>
<comment type="caution">
    <text evidence="7">The sequence shown here is derived from an EMBL/GenBank/DDBJ whole genome shotgun (WGS) entry which is preliminary data.</text>
</comment>
<comment type="similarity">
    <text evidence="1">Belongs to the glycosyl hydrolase 3 family.</text>
</comment>
<dbReference type="PANTHER" id="PTHR42715">
    <property type="entry name" value="BETA-GLUCOSIDASE"/>
    <property type="match status" value="1"/>
</dbReference>
<keyword evidence="3 7" id="KW-0378">Hydrolase</keyword>
<dbReference type="SMART" id="SM01217">
    <property type="entry name" value="Fn3_like"/>
    <property type="match status" value="1"/>
</dbReference>
<evidence type="ECO:0000256" key="2">
    <source>
        <dbReference type="ARBA" id="ARBA00022737"/>
    </source>
</evidence>
<dbReference type="InterPro" id="IPR001764">
    <property type="entry name" value="Glyco_hydro_3_N"/>
</dbReference>
<accession>A0A369B8N2</accession>
<dbReference type="Gene3D" id="3.20.20.300">
    <property type="entry name" value="Glycoside hydrolase, family 3, N-terminal domain"/>
    <property type="match status" value="1"/>
</dbReference>
<reference evidence="7 8" key="1">
    <citation type="submission" date="2018-07" db="EMBL/GenBank/DDBJ databases">
        <title>Genomic Encyclopedia of Type Strains, Phase IV (KMG-IV): sequencing the most valuable type-strain genomes for metagenomic binning, comparative biology and taxonomic classification.</title>
        <authorList>
            <person name="Goeker M."/>
        </authorList>
    </citation>
    <scope>NUCLEOTIDE SEQUENCE [LARGE SCALE GENOMIC DNA]</scope>
    <source>
        <strain evidence="7 8">DSM 27016</strain>
    </source>
</reference>
<evidence type="ECO:0000256" key="5">
    <source>
        <dbReference type="SAM" id="SignalP"/>
    </source>
</evidence>
<dbReference type="SUPFAM" id="SSF49785">
    <property type="entry name" value="Galactose-binding domain-like"/>
    <property type="match status" value="1"/>
</dbReference>
<dbReference type="GO" id="GO:0005975">
    <property type="term" value="P:carbohydrate metabolic process"/>
    <property type="evidence" value="ECO:0007669"/>
    <property type="project" value="InterPro"/>
</dbReference>
<dbReference type="InterPro" id="IPR036962">
    <property type="entry name" value="Glyco_hydro_3_N_sf"/>
</dbReference>
<feature type="compositionally biased region" description="Low complexity" evidence="4">
    <location>
        <begin position="1576"/>
        <end position="1592"/>
    </location>
</feature>
<feature type="signal peptide" evidence="5">
    <location>
        <begin position="1"/>
        <end position="28"/>
    </location>
</feature>
<dbReference type="InterPro" id="IPR008979">
    <property type="entry name" value="Galactose-bd-like_sf"/>
</dbReference>
<dbReference type="SMART" id="SM00736">
    <property type="entry name" value="CADG"/>
    <property type="match status" value="4"/>
</dbReference>
<dbReference type="InterPro" id="IPR036881">
    <property type="entry name" value="Glyco_hydro_3_C_sf"/>
</dbReference>
<feature type="domain" description="SLH" evidence="6">
    <location>
        <begin position="1926"/>
        <end position="1981"/>
    </location>
</feature>
<feature type="domain" description="SLH" evidence="6">
    <location>
        <begin position="1801"/>
        <end position="1864"/>
    </location>
</feature>
<evidence type="ECO:0000256" key="4">
    <source>
        <dbReference type="SAM" id="MobiDB-lite"/>
    </source>
</evidence>
<dbReference type="Pfam" id="PF03422">
    <property type="entry name" value="CBM_6"/>
    <property type="match status" value="1"/>
</dbReference>
<dbReference type="InterPro" id="IPR015919">
    <property type="entry name" value="Cadherin-like_sf"/>
</dbReference>
<dbReference type="EMBL" id="QPJT01000006">
    <property type="protein sequence ID" value="RCX17889.1"/>
    <property type="molecule type" value="Genomic_DNA"/>
</dbReference>
<evidence type="ECO:0000259" key="6">
    <source>
        <dbReference type="PROSITE" id="PS51272"/>
    </source>
</evidence>
<dbReference type="InterPro" id="IPR050288">
    <property type="entry name" value="Cellulose_deg_GH3"/>
</dbReference>
<keyword evidence="5" id="KW-0732">Signal</keyword>
<dbReference type="Pfam" id="PF00395">
    <property type="entry name" value="SLH"/>
    <property type="match status" value="3"/>
</dbReference>
<keyword evidence="2" id="KW-0677">Repeat</keyword>
<evidence type="ECO:0000313" key="7">
    <source>
        <dbReference type="EMBL" id="RCX17889.1"/>
    </source>
</evidence>
<dbReference type="InterPro" id="IPR017853">
    <property type="entry name" value="GH"/>
</dbReference>
<dbReference type="Pfam" id="PF14310">
    <property type="entry name" value="Fn3-like"/>
    <property type="match status" value="1"/>
</dbReference>
<dbReference type="InterPro" id="IPR001119">
    <property type="entry name" value="SLH_dom"/>
</dbReference>
<feature type="domain" description="SLH" evidence="6">
    <location>
        <begin position="1865"/>
        <end position="1922"/>
    </location>
</feature>
<dbReference type="Pfam" id="PF00933">
    <property type="entry name" value="Glyco_hydro_3"/>
    <property type="match status" value="1"/>
</dbReference>
<gene>
    <name evidence="7" type="ORF">DFR58_10657</name>
</gene>
<dbReference type="SUPFAM" id="SSF52279">
    <property type="entry name" value="Beta-D-glucan exohydrolase, C-terminal domain"/>
    <property type="match status" value="1"/>
</dbReference>
<dbReference type="SUPFAM" id="SSF51445">
    <property type="entry name" value="(Trans)glycosidases"/>
    <property type="match status" value="1"/>
</dbReference>
<organism evidence="7 8">
    <name type="scientific">Anaerobacterium chartisolvens</name>
    <dbReference type="NCBI Taxonomy" id="1297424"/>
    <lineage>
        <taxon>Bacteria</taxon>
        <taxon>Bacillati</taxon>
        <taxon>Bacillota</taxon>
        <taxon>Clostridia</taxon>
        <taxon>Eubacteriales</taxon>
        <taxon>Oscillospiraceae</taxon>
        <taxon>Anaerobacterium</taxon>
    </lineage>
</organism>
<keyword evidence="8" id="KW-1185">Reference proteome</keyword>
<dbReference type="InterPro" id="IPR005084">
    <property type="entry name" value="CBM6"/>
</dbReference>
<dbReference type="Pfam" id="PF05345">
    <property type="entry name" value="He_PIG"/>
    <property type="match status" value="5"/>
</dbReference>
<protein>
    <submittedName>
        <fullName evidence="7">Beta-glucosidase-like glycosyl hydrolase</fullName>
    </submittedName>
</protein>
<proteinExistence type="inferred from homology"/>
<name>A0A369B8N2_9FIRM</name>
<dbReference type="GO" id="GO:0016020">
    <property type="term" value="C:membrane"/>
    <property type="evidence" value="ECO:0007669"/>
    <property type="project" value="InterPro"/>
</dbReference>
<dbReference type="Gene3D" id="2.60.120.260">
    <property type="entry name" value="Galactose-binding domain-like"/>
    <property type="match status" value="1"/>
</dbReference>
<dbReference type="Proteomes" id="UP000253034">
    <property type="component" value="Unassembled WGS sequence"/>
</dbReference>
<dbReference type="Gene3D" id="3.40.50.1700">
    <property type="entry name" value="Glycoside hydrolase family 3 C-terminal domain"/>
    <property type="match status" value="2"/>
</dbReference>
<dbReference type="GO" id="GO:0005509">
    <property type="term" value="F:calcium ion binding"/>
    <property type="evidence" value="ECO:0007669"/>
    <property type="project" value="InterPro"/>
</dbReference>
<sequence>MSYCSRPKKLLSLLIVCLIIISCMPASHVSAEGSTITFERDASNMPIFDGVASHLDAFVDLVLADMSIDDLSYYADQKNAKNPRVIEGGYTLPATATGGVDRVMGVSTDMPSMLALGQSWNKELVNEVGVVMGNERRGEVNSTDPNTLMFSAVSDLRINPLSGRFEEGFAEDPVLAGTMVNSMSTGITGYGEQGNEDGFWLKTQLGTKHFTNYLAQWFRTSGQFYASPRAINEYQMKSFLYPLSSGLVTSIMTTYGRTNGIPNHVSPNIIRARNASHYSLMPVGDFIFADTLMTSGFSNGYQNYTDANGSAALLLLAGNHANTFSSNKTNLVNAVTNGLFGVSRNELEESVRGQIEMWVRTGFFSEKEDDGTAKDYPFTNLAKDKSPVNYTSTDNQAVAMEAAHESVVLLKNKDNILPLSKDSKVAVTGIFADTRFKATYSVGTTPDIENSRLSPLGAVRNAIGTDNVTYGTGAKIVAFKSVSNQKTVTASEQETGERLTATYQPPEAESVPEDTYTYEKDDKAYTDSQAFEAYAWGQGGYSYKALANNKWLKYSTNDGVTNTDSTSLNLTENPFSNVATASTLPGRFRREVNADGTVSLISGSYNESFGGGFETVYYTAGRFATVDSEDSITVSSSVLANEAGAAARTNAEKFDEIVLKEAGADAQAWKISNDYAVVVVGAPARHSTGEGSDRSDLDLGEDQYEIINNVAEAFPGKTIVIVKSNYPVNMKQVQNNDNVGAILYQPYAGQYDSKALADVLFGDYAPTGRLTSTWYSGTESFPAISEYSLPEGIATPTTLAQIDKRFTADMTNGDPLDTGMTYMYTDADVTYEFGFGLGYSAFEYLNLSVPEDVSGDSPFTVTVDVKNTGTVDTSEVVQIYIKNDNSVYGEYVPKKKLLSYEKVYILAGETETVTLTADPADFAVWDVNSSSYVTETGSYTIMAGKSSDNILLTKEFDYTGGVIHELDASSKAINVYDSAFATKDVVYREVSKIRTAEGLKNKAAEYGYYSVMSKNDDAWVALNQVSLSDMKSITLRGASTNSNSVIEVRADSPEGITLAVLSFDATSVVTRDVEGTDYDVIELDYTDVSEDLTSTLSGYHNLYLVFKSKDIRVDSIQFSTETIEESLAIQTTGLPDGERNTAYNQTLTATGGTEPYTWSATGLPEGLTLDPSTAVISGIPTTAGSYSVNIIVTDAEGKTAEKVFSLEINIQDETMSPEIETDSLSEGQEGTLYEETLTATGGTEPYTWSAEGLPGELTLDLSSGTISGTPATAGSYSVNIIVTDAEGKTAGKVFSLKISAQDGGMSPEIETDSLSEGQEGTLYEETLTAIGGTEPYTWSATGLPEGLEMDSSTGVISGTPVTAGEYNVYVVVEDSEGKTYERSFFIKINVQSEVPSLEIETTGLSSGQENTVYSQVLTATGGTEPYTWSAVGLPEGLEMNSSTGVISGTPATAGSYNVDIAVVDAKGETAEKTFSIKITAAPEVEALKIGTTGLPSGKEDTGYTQKLTVTGGTAPYTWSATGLPNGLELDSLTGIISGTPATAGNYSVNIVVTDAEGRIAEKTFAIQISTKTTHYTPNNNPRSTTGTSNTGNASPKDGRIEIKASLQNGNAVSAVSASELNKAFGQVIANGRGEKVIVIDVKSVGGAKNYLQQLPAAMVTSNGGNMKIEIKTPVASVTVPGNMLNAQDAQKAKTVELSIGVADNASLSDEARKNIGNRSVVELNIKVDGKPIRWNNPDAPVTAAIDYTPTSEELKDYEYITIYYVDGKGSLIPIPNSRYGKDSGKVIFTTTYSGKYAAAFVKKTFDDISKYPWIVKPVGVLASKGIIQGVTDPSFEPDEAITRGELMAWLVKTLDLSTSFETNFADMKDTDKYYQEIGIAKKLGIAQGNNGNFRPDTNISRQDMMVLAVNALKAANKKLAKGSGDMDKFADASQIASYAVENVAIMLKAGFVKGSGKNLNPTSTITRAEAAQILYRIYSEN</sequence>
<dbReference type="Gene3D" id="2.60.40.10">
    <property type="entry name" value="Immunoglobulins"/>
    <property type="match status" value="6"/>
</dbReference>
<dbReference type="InterPro" id="IPR026891">
    <property type="entry name" value="Fn3-like"/>
</dbReference>
<dbReference type="PANTHER" id="PTHR42715:SF10">
    <property type="entry name" value="BETA-GLUCOSIDASE"/>
    <property type="match status" value="1"/>
</dbReference>
<dbReference type="InterPro" id="IPR013783">
    <property type="entry name" value="Ig-like_fold"/>
</dbReference>
<dbReference type="PROSITE" id="PS51272">
    <property type="entry name" value="SLH"/>
    <property type="match status" value="3"/>
</dbReference>
<dbReference type="SUPFAM" id="SSF49313">
    <property type="entry name" value="Cadherin-like"/>
    <property type="match status" value="5"/>
</dbReference>